<dbReference type="InParanoid" id="A0A098DGF7"/>
<dbReference type="Proteomes" id="UP000070720">
    <property type="component" value="Chromosome 2"/>
</dbReference>
<reference evidence="2" key="4">
    <citation type="submission" date="2017-01" db="UniProtKB">
        <authorList>
            <consortium name="EnsemblFungi"/>
        </authorList>
    </citation>
    <scope>IDENTIFICATION</scope>
    <source>
        <strain evidence="2">PH-1 / ATCC MYA-4620 / FGSC 9075 / NRRL 31084</strain>
    </source>
</reference>
<evidence type="ECO:0000313" key="2">
    <source>
        <dbReference type="EnsemblFungi" id="CEF77031"/>
    </source>
</evidence>
<dbReference type="AlphaFoldDB" id="A0A098DGF7"/>
<evidence type="ECO:0000313" key="1">
    <source>
        <dbReference type="EMBL" id="CEF77031.1"/>
    </source>
</evidence>
<dbReference type="VEuPathDB" id="FungiDB:FGRAMPH1_01G10457"/>
<gene>
    <name evidence="1" type="ORF">FGRAMPH1_01T10457</name>
</gene>
<accession>A0A0E0S0K6</accession>
<name>A0A098DGF7_GIBZE</name>
<reference evidence="2 3" key="1">
    <citation type="journal article" date="2007" name="Science">
        <title>The Fusarium graminearum genome reveals a link between localized polymorphism and pathogen specialization.</title>
        <authorList>
            <person name="Cuomo C.A."/>
            <person name="Gueldener U."/>
            <person name="Xu J.-R."/>
            <person name="Trail F."/>
            <person name="Turgeon B.G."/>
            <person name="Di Pietro A."/>
            <person name="Walton J.D."/>
            <person name="Ma L.-J."/>
            <person name="Baker S.E."/>
            <person name="Rep M."/>
            <person name="Adam G."/>
            <person name="Antoniw J."/>
            <person name="Baldwin T."/>
            <person name="Calvo S.E."/>
            <person name="Chang Y.-L."/>
            <person name="DeCaprio D."/>
            <person name="Gale L.R."/>
            <person name="Gnerre S."/>
            <person name="Goswami R.S."/>
            <person name="Hammond-Kosack K."/>
            <person name="Harris L.J."/>
            <person name="Hilburn K."/>
            <person name="Kennell J.C."/>
            <person name="Kroken S."/>
            <person name="Magnuson J.K."/>
            <person name="Mannhaupt G."/>
            <person name="Mauceli E.W."/>
            <person name="Mewes H.-W."/>
            <person name="Mitterbauer R."/>
            <person name="Muehlbauer G."/>
            <person name="Muensterkoetter M."/>
            <person name="Nelson D."/>
            <person name="O'Donnell K."/>
            <person name="Ouellet T."/>
            <person name="Qi W."/>
            <person name="Quesneville H."/>
            <person name="Roncero M.I.G."/>
            <person name="Seong K.-Y."/>
            <person name="Tetko I.V."/>
            <person name="Urban M."/>
            <person name="Waalwijk C."/>
            <person name="Ward T.J."/>
            <person name="Yao J."/>
            <person name="Birren B.W."/>
            <person name="Kistler H.C."/>
        </authorList>
    </citation>
    <scope>NUCLEOTIDE SEQUENCE [LARGE SCALE GENOMIC DNA]</scope>
    <source>
        <strain evidence="3">ATCC MYA-4620 / CBS 123657 / FGSC 9075 / NRRL 31084 / PH-1</strain>
        <strain evidence="2">PH-1 / ATCC MYA-4620 / FGSC 9075 / NRRL 31084</strain>
    </source>
</reference>
<reference evidence="1 3" key="3">
    <citation type="journal article" date="2015" name="BMC Genomics">
        <title>The completed genome sequence of the pathogenic ascomycete fungus Fusarium graminearum.</title>
        <authorList>
            <person name="King R."/>
            <person name="Urban M."/>
            <person name="Hammond-Kosack M.C."/>
            <person name="Hassani-Pak K."/>
            <person name="Hammond-Kosack K.E."/>
        </authorList>
    </citation>
    <scope>NUCLEOTIDE SEQUENCE [LARGE SCALE GENOMIC DNA]</scope>
    <source>
        <strain evidence="3">ATCC MYA-4620 / CBS 123657 / FGSC 9075 / NRRL 31084 / PH-1</strain>
        <strain evidence="1">PH-1</strain>
    </source>
</reference>
<keyword evidence="3" id="KW-1185">Reference proteome</keyword>
<reference evidence="2 3" key="2">
    <citation type="journal article" date="2010" name="Nature">
        <title>Comparative genomics reveals mobile pathogenicity chromosomes in Fusarium.</title>
        <authorList>
            <person name="Ma L.J."/>
            <person name="van der Does H.C."/>
            <person name="Borkovich K.A."/>
            <person name="Coleman J.J."/>
            <person name="Daboussi M.J."/>
            <person name="Di Pietro A."/>
            <person name="Dufresne M."/>
            <person name="Freitag M."/>
            <person name="Grabherr M."/>
            <person name="Henrissat B."/>
            <person name="Houterman P.M."/>
            <person name="Kang S."/>
            <person name="Shim W.B."/>
            <person name="Woloshuk C."/>
            <person name="Xie X."/>
            <person name="Xu J.R."/>
            <person name="Antoniw J."/>
            <person name="Baker S.E."/>
            <person name="Bluhm B.H."/>
            <person name="Breakspear A."/>
            <person name="Brown D.W."/>
            <person name="Butchko R.A."/>
            <person name="Chapman S."/>
            <person name="Coulson R."/>
            <person name="Coutinho P.M."/>
            <person name="Danchin E.G."/>
            <person name="Diener A."/>
            <person name="Gale L.R."/>
            <person name="Gardiner D.M."/>
            <person name="Goff S."/>
            <person name="Hammond-Kosack K.E."/>
            <person name="Hilburn K."/>
            <person name="Hua-Van A."/>
            <person name="Jonkers W."/>
            <person name="Kazan K."/>
            <person name="Kodira C.D."/>
            <person name="Koehrsen M."/>
            <person name="Kumar L."/>
            <person name="Lee Y.H."/>
            <person name="Li L."/>
            <person name="Manners J.M."/>
            <person name="Miranda-Saavedra D."/>
            <person name="Mukherjee M."/>
            <person name="Park G."/>
            <person name="Park J."/>
            <person name="Park S.Y."/>
            <person name="Proctor R.H."/>
            <person name="Regev A."/>
            <person name="Ruiz-Roldan M.C."/>
            <person name="Sain D."/>
            <person name="Sakthikumar S."/>
            <person name="Sykes S."/>
            <person name="Schwartz D.C."/>
            <person name="Turgeon B.G."/>
            <person name="Wapinski I."/>
            <person name="Yoder O."/>
            <person name="Young S."/>
            <person name="Zeng Q."/>
            <person name="Zhou S."/>
            <person name="Galagan J."/>
            <person name="Cuomo C.A."/>
            <person name="Kistler H.C."/>
            <person name="Rep M."/>
        </authorList>
    </citation>
    <scope>GENOME REANNOTATION</scope>
    <source>
        <strain evidence="3">ATCC MYA-4620 / CBS 123657 / FGSC 9075 / NRRL 31084 / PH-1</strain>
        <strain evidence="2">PH-1 / ATCC MYA-4620 / FGSC 9075 / NRRL 31084</strain>
    </source>
</reference>
<organism evidence="1 3">
    <name type="scientific">Gibberella zeae (strain ATCC MYA-4620 / CBS 123657 / FGSC 9075 / NRRL 31084 / PH-1)</name>
    <name type="common">Wheat head blight fungus</name>
    <name type="synonym">Fusarium graminearum</name>
    <dbReference type="NCBI Taxonomy" id="229533"/>
    <lineage>
        <taxon>Eukaryota</taxon>
        <taxon>Fungi</taxon>
        <taxon>Dikarya</taxon>
        <taxon>Ascomycota</taxon>
        <taxon>Pezizomycotina</taxon>
        <taxon>Sordariomycetes</taxon>
        <taxon>Hypocreomycetidae</taxon>
        <taxon>Hypocreales</taxon>
        <taxon>Nectriaceae</taxon>
        <taxon>Fusarium</taxon>
    </lineage>
</organism>
<protein>
    <submittedName>
        <fullName evidence="1">Chromosome 2, complete genome</fullName>
    </submittedName>
</protein>
<accession>A0A098DGF7</accession>
<proteinExistence type="predicted"/>
<sequence>MKAIWSPRLADYSNDQPINFACHSCRSFINWHKLANKKADIRFDSITHDRCMTWSLTRNNTIASLHVGIVHWNTSAVCTN</sequence>
<dbReference type="EnsemblFungi" id="CEF77031">
    <property type="protein sequence ID" value="CEF77031"/>
    <property type="gene ID" value="FGRRES_15500"/>
</dbReference>
<dbReference type="EMBL" id="HG970333">
    <property type="protein sequence ID" value="CEF77031.1"/>
    <property type="molecule type" value="Genomic_DNA"/>
</dbReference>
<evidence type="ECO:0000313" key="3">
    <source>
        <dbReference type="Proteomes" id="UP000070720"/>
    </source>
</evidence>